<sequence>MSINQTIKVVDDNNRSLNEEEQVKDERRLQADPKQAPSIDQNVDTETSDKGNLEPGDYEGRKHKPDIDGPQQASQETDDVYEDGREKDAKLPPAGKNVGDLNAFDLGRHDND</sequence>
<accession>A0A1R4EDD2</accession>
<evidence type="ECO:0000313" key="3">
    <source>
        <dbReference type="Proteomes" id="UP000188169"/>
    </source>
</evidence>
<proteinExistence type="predicted"/>
<dbReference type="EMBL" id="FUGD01000049">
    <property type="protein sequence ID" value="SJM36492.1"/>
    <property type="molecule type" value="Genomic_DNA"/>
</dbReference>
<keyword evidence="3" id="KW-1185">Reference proteome</keyword>
<evidence type="ECO:0000256" key="1">
    <source>
        <dbReference type="SAM" id="MobiDB-lite"/>
    </source>
</evidence>
<organism evidence="2 3">
    <name type="scientific">Psychrobacter pasteurii</name>
    <dbReference type="NCBI Taxonomy" id="1945520"/>
    <lineage>
        <taxon>Bacteria</taxon>
        <taxon>Pseudomonadati</taxon>
        <taxon>Pseudomonadota</taxon>
        <taxon>Gammaproteobacteria</taxon>
        <taxon>Moraxellales</taxon>
        <taxon>Moraxellaceae</taxon>
        <taxon>Psychrobacter</taxon>
    </lineage>
</organism>
<reference evidence="3" key="1">
    <citation type="submission" date="2017-02" db="EMBL/GenBank/DDBJ databases">
        <authorList>
            <person name="Mornico D."/>
        </authorList>
    </citation>
    <scope>NUCLEOTIDE SEQUENCE [LARGE SCALE GENOMIC DNA]</scope>
</reference>
<gene>
    <name evidence="2" type="ORF">A1019T_00453</name>
</gene>
<dbReference type="RefSeq" id="WP_077447897.1">
    <property type="nucleotide sequence ID" value="NZ_FUGD01000049.1"/>
</dbReference>
<evidence type="ECO:0000313" key="2">
    <source>
        <dbReference type="EMBL" id="SJM36492.1"/>
    </source>
</evidence>
<dbReference type="OrthoDB" id="6658795at2"/>
<dbReference type="Proteomes" id="UP000188169">
    <property type="component" value="Unassembled WGS sequence"/>
</dbReference>
<feature type="compositionally biased region" description="Basic and acidic residues" evidence="1">
    <location>
        <begin position="9"/>
        <end position="18"/>
    </location>
</feature>
<dbReference type="AlphaFoldDB" id="A0A1R4EDD2"/>
<feature type="region of interest" description="Disordered" evidence="1">
    <location>
        <begin position="1"/>
        <end position="112"/>
    </location>
</feature>
<protein>
    <submittedName>
        <fullName evidence="2">Uncharacterized protein</fullName>
    </submittedName>
</protein>
<name>A0A1R4EDD2_9GAMM</name>